<evidence type="ECO:0000313" key="1">
    <source>
        <dbReference type="EMBL" id="MED3563802.1"/>
    </source>
</evidence>
<dbReference type="Pfam" id="PF06240">
    <property type="entry name" value="COXG"/>
    <property type="match status" value="1"/>
</dbReference>
<accession>A0ABU6NDB1</accession>
<dbReference type="Gene3D" id="3.30.530.20">
    <property type="match status" value="1"/>
</dbReference>
<comment type="caution">
    <text evidence="1">The sequence shown here is derived from an EMBL/GenBank/DDBJ whole genome shotgun (WGS) entry which is preliminary data.</text>
</comment>
<gene>
    <name evidence="1" type="ORF">P4447_15360</name>
</gene>
<name>A0ABU6NDB1_9BACI</name>
<dbReference type="InterPro" id="IPR010419">
    <property type="entry name" value="CO_DH_gsu"/>
</dbReference>
<dbReference type="CDD" id="cd07812">
    <property type="entry name" value="SRPBCC"/>
    <property type="match status" value="1"/>
</dbReference>
<organism evidence="1 2">
    <name type="scientific">Bacillus xiapuensis</name>
    <dbReference type="NCBI Taxonomy" id="2014075"/>
    <lineage>
        <taxon>Bacteria</taxon>
        <taxon>Bacillati</taxon>
        <taxon>Bacillota</taxon>
        <taxon>Bacilli</taxon>
        <taxon>Bacillales</taxon>
        <taxon>Bacillaceae</taxon>
        <taxon>Bacillus</taxon>
    </lineage>
</organism>
<protein>
    <submittedName>
        <fullName evidence="1">SRPBCC family protein</fullName>
    </submittedName>
</protein>
<proteinExistence type="predicted"/>
<dbReference type="EMBL" id="JARMQG010000221">
    <property type="protein sequence ID" value="MED3563802.1"/>
    <property type="molecule type" value="Genomic_DNA"/>
</dbReference>
<reference evidence="1 2" key="1">
    <citation type="submission" date="2023-03" db="EMBL/GenBank/DDBJ databases">
        <title>Bacillus Genome Sequencing.</title>
        <authorList>
            <person name="Dunlap C."/>
        </authorList>
    </citation>
    <scope>NUCLEOTIDE SEQUENCE [LARGE SCALE GENOMIC DNA]</scope>
    <source>
        <strain evidence="1 2">B-14544</strain>
    </source>
</reference>
<dbReference type="SUPFAM" id="SSF55961">
    <property type="entry name" value="Bet v1-like"/>
    <property type="match status" value="1"/>
</dbReference>
<sequence>MPSGMYLVEVNLPINEVWNFVKDMDNWAPLIPGYIQHRKFTKRQSTWEFYSIIGFIKKKISLMVTIKEWIAPTKVTFNLKGVNENFSGEGYFFAEAMDQNKTRMTFSLEITAGGTMGGMVNKFLKSYLPKVTEEMAIAISTKLEELHNARR</sequence>
<evidence type="ECO:0000313" key="2">
    <source>
        <dbReference type="Proteomes" id="UP001330749"/>
    </source>
</evidence>
<dbReference type="Proteomes" id="UP001330749">
    <property type="component" value="Unassembled WGS sequence"/>
</dbReference>
<dbReference type="RefSeq" id="WP_327968878.1">
    <property type="nucleotide sequence ID" value="NZ_JARMQG010000221.1"/>
</dbReference>
<dbReference type="InterPro" id="IPR023393">
    <property type="entry name" value="START-like_dom_sf"/>
</dbReference>
<keyword evidence="2" id="KW-1185">Reference proteome</keyword>